<evidence type="ECO:0000313" key="8">
    <source>
        <dbReference type="Proteomes" id="UP000604001"/>
    </source>
</evidence>
<keyword evidence="2 6" id="KW-0812">Transmembrane</keyword>
<feature type="transmembrane region" description="Helical" evidence="6">
    <location>
        <begin position="235"/>
        <end position="255"/>
    </location>
</feature>
<feature type="transmembrane region" description="Helical" evidence="6">
    <location>
        <begin position="172"/>
        <end position="192"/>
    </location>
</feature>
<evidence type="ECO:0000313" key="7">
    <source>
        <dbReference type="EMBL" id="MBC2961013.1"/>
    </source>
</evidence>
<dbReference type="EMBL" id="JACMYC010000006">
    <property type="protein sequence ID" value="MBC2961013.1"/>
    <property type="molecule type" value="Genomic_DNA"/>
</dbReference>
<feature type="compositionally biased region" description="Basic and acidic residues" evidence="5">
    <location>
        <begin position="702"/>
        <end position="712"/>
    </location>
</feature>
<comment type="subcellular location">
    <subcellularLocation>
        <location evidence="1">Membrane</location>
        <topology evidence="1">Multi-pass membrane protein</topology>
    </subcellularLocation>
</comment>
<feature type="region of interest" description="Disordered" evidence="5">
    <location>
        <begin position="1"/>
        <end position="31"/>
    </location>
</feature>
<evidence type="ECO:0000256" key="6">
    <source>
        <dbReference type="SAM" id="Phobius"/>
    </source>
</evidence>
<protein>
    <submittedName>
        <fullName evidence="7">ABC transporter permease</fullName>
    </submittedName>
</protein>
<feature type="transmembrane region" description="Helical" evidence="6">
    <location>
        <begin position="376"/>
        <end position="396"/>
    </location>
</feature>
<feature type="transmembrane region" description="Helical" evidence="6">
    <location>
        <begin position="605"/>
        <end position="630"/>
    </location>
</feature>
<organism evidence="7 8">
    <name type="scientific">Nocardioides deserti</name>
    <dbReference type="NCBI Taxonomy" id="1588644"/>
    <lineage>
        <taxon>Bacteria</taxon>
        <taxon>Bacillati</taxon>
        <taxon>Actinomycetota</taxon>
        <taxon>Actinomycetes</taxon>
        <taxon>Propionibacteriales</taxon>
        <taxon>Nocardioidaceae</taxon>
        <taxon>Nocardioides</taxon>
    </lineage>
</organism>
<feature type="transmembrane region" description="Helical" evidence="6">
    <location>
        <begin position="577"/>
        <end position="598"/>
    </location>
</feature>
<evidence type="ECO:0000256" key="3">
    <source>
        <dbReference type="ARBA" id="ARBA00022989"/>
    </source>
</evidence>
<feature type="transmembrane region" description="Helical" evidence="6">
    <location>
        <begin position="546"/>
        <end position="565"/>
    </location>
</feature>
<dbReference type="InterPro" id="IPR051328">
    <property type="entry name" value="T7SS_ABC-Transporter"/>
</dbReference>
<proteinExistence type="predicted"/>
<reference evidence="7 8" key="1">
    <citation type="submission" date="2020-08" db="EMBL/GenBank/DDBJ databases">
        <title>novel species in genus Nocardioides.</title>
        <authorList>
            <person name="Zhang G."/>
        </authorList>
    </citation>
    <scope>NUCLEOTIDE SEQUENCE [LARGE SCALE GENOMIC DNA]</scope>
    <source>
        <strain evidence="7 8">SC8A-24</strain>
    </source>
</reference>
<feature type="transmembrane region" description="Helical" evidence="6">
    <location>
        <begin position="262"/>
        <end position="283"/>
    </location>
</feature>
<dbReference type="PANTHER" id="PTHR43077">
    <property type="entry name" value="TRANSPORT PERMEASE YVFS-RELATED"/>
    <property type="match status" value="1"/>
</dbReference>
<sequence length="727" mass="75465">MTDRQDLSGANSPAATDAKYPPPPPETPAERKGRMAALFVMPFLIVTMMYATYMGTMHDPQPRDLPVAVVGEGAAAERFADRLEAESDGALDVRRVADESDVEDLVADEEIAGAIAVPERGATATVYRAMAGGASQASLVDRALGAAAVAESWQVETVDLEPLPEGDGSGTMVLFAAMGMMLAGYVPLSAMLLGTPNLLRVRRFLPIAVGWGALTSSLIWLILGPLVGAVDGHYPLFLGVGTLAVTAVGATQLLFTKVLGPFAVLLGMLLLVVFGVPASNLALSVHTMPGFLQWLHEVLPLPAAGEALRSAIYFDGAGFWGHVLTLAGWLVAGAGLAFLKERRSGPMIVGGPLYTEPDAPLPALSGGPVAPYRRRLVAVALFPLSIVVTVVTLMSLSMHQPDIHDMPVAVVGPADAAGEVVDQLEPGLGDYLDLEVVGSEDEAVDLIRSQDLVAAYVVPTAQGGSPTLVTAAGAGASQQSTVVQMFSAVAAEGGSELATEDIAPLTDDDTGGSNSMYVGMGWIMAGFLFFAVMRGGAPDLTRTRQLMPLVAGWSLGISIWLWFLYDVLIGAVNGHALELIGYGTVTVFAVAWASAVLIRVGGLGALVPVMIVVMLAGVPASGGGLSIYMVPDFFRPLADVLPLPAAVDLARSIVYLDGTGVGGNLLVIAIWGAVGLALNYLVVDRWLNRPGARPHAPMGPRHVPERPKKPADSDGAALAATTAGQAG</sequence>
<evidence type="ECO:0000256" key="1">
    <source>
        <dbReference type="ARBA" id="ARBA00004141"/>
    </source>
</evidence>
<evidence type="ECO:0000256" key="4">
    <source>
        <dbReference type="ARBA" id="ARBA00023136"/>
    </source>
</evidence>
<feature type="region of interest" description="Disordered" evidence="5">
    <location>
        <begin position="693"/>
        <end position="727"/>
    </location>
</feature>
<feature type="transmembrane region" description="Helical" evidence="6">
    <location>
        <begin position="515"/>
        <end position="534"/>
    </location>
</feature>
<dbReference type="Proteomes" id="UP000604001">
    <property type="component" value="Unassembled WGS sequence"/>
</dbReference>
<keyword evidence="8" id="KW-1185">Reference proteome</keyword>
<accession>A0ABR6UA53</accession>
<feature type="transmembrane region" description="Helical" evidence="6">
    <location>
        <begin position="319"/>
        <end position="339"/>
    </location>
</feature>
<feature type="transmembrane region" description="Helical" evidence="6">
    <location>
        <begin position="35"/>
        <end position="53"/>
    </location>
</feature>
<feature type="transmembrane region" description="Helical" evidence="6">
    <location>
        <begin position="665"/>
        <end position="683"/>
    </location>
</feature>
<gene>
    <name evidence="7" type="ORF">H7344_11985</name>
</gene>
<feature type="compositionally biased region" description="Low complexity" evidence="5">
    <location>
        <begin position="713"/>
        <end position="727"/>
    </location>
</feature>
<evidence type="ECO:0000256" key="2">
    <source>
        <dbReference type="ARBA" id="ARBA00022692"/>
    </source>
</evidence>
<dbReference type="RefSeq" id="WP_186346262.1">
    <property type="nucleotide sequence ID" value="NZ_BMMR01000004.1"/>
</dbReference>
<evidence type="ECO:0000256" key="5">
    <source>
        <dbReference type="SAM" id="MobiDB-lite"/>
    </source>
</evidence>
<comment type="caution">
    <text evidence="7">The sequence shown here is derived from an EMBL/GenBank/DDBJ whole genome shotgun (WGS) entry which is preliminary data.</text>
</comment>
<feature type="transmembrane region" description="Helical" evidence="6">
    <location>
        <begin position="204"/>
        <end position="223"/>
    </location>
</feature>
<name>A0ABR6UA53_9ACTN</name>
<keyword evidence="4 6" id="KW-0472">Membrane</keyword>
<keyword evidence="3 6" id="KW-1133">Transmembrane helix</keyword>
<dbReference type="PANTHER" id="PTHR43077:SF10">
    <property type="entry name" value="TRANSPORT PERMEASE PROTEIN"/>
    <property type="match status" value="1"/>
</dbReference>